<feature type="compositionally biased region" description="Basic residues" evidence="1">
    <location>
        <begin position="96"/>
        <end position="113"/>
    </location>
</feature>
<dbReference type="AlphaFoldDB" id="A0A225VRM0"/>
<dbReference type="OrthoDB" id="413361at2759"/>
<reference evidence="4" key="1">
    <citation type="submission" date="2017-03" db="EMBL/GenBank/DDBJ databases">
        <title>Phytopthora megakarya and P. palmivora, two closely related causual agents of cacao black pod achieved similar genome size and gene model numbers by different mechanisms.</title>
        <authorList>
            <person name="Ali S."/>
            <person name="Shao J."/>
            <person name="Larry D.J."/>
            <person name="Kronmiller B."/>
            <person name="Shen D."/>
            <person name="Strem M.D."/>
            <person name="Melnick R.L."/>
            <person name="Guiltinan M.J."/>
            <person name="Tyler B.M."/>
            <person name="Meinhardt L.W."/>
            <person name="Bailey B.A."/>
        </authorList>
    </citation>
    <scope>NUCLEOTIDE SEQUENCE [LARGE SCALE GENOMIC DNA]</scope>
    <source>
        <strain evidence="4">zdho120</strain>
    </source>
</reference>
<evidence type="ECO:0000256" key="1">
    <source>
        <dbReference type="SAM" id="MobiDB-lite"/>
    </source>
</evidence>
<feature type="region of interest" description="Disordered" evidence="1">
    <location>
        <begin position="88"/>
        <end position="138"/>
    </location>
</feature>
<accession>A0A225VRM0</accession>
<dbReference type="Proteomes" id="UP000198211">
    <property type="component" value="Unassembled WGS sequence"/>
</dbReference>
<dbReference type="InterPro" id="IPR057670">
    <property type="entry name" value="SH3_retrovirus"/>
</dbReference>
<gene>
    <name evidence="3" type="ORF">PHMEG_00019404</name>
</gene>
<protein>
    <submittedName>
        <fullName evidence="3">Copia-like retrotransposable element</fullName>
    </submittedName>
</protein>
<evidence type="ECO:0000313" key="3">
    <source>
        <dbReference type="EMBL" id="OWZ08106.1"/>
    </source>
</evidence>
<dbReference type="EMBL" id="NBNE01003273">
    <property type="protein sequence ID" value="OWZ08106.1"/>
    <property type="molecule type" value="Genomic_DNA"/>
</dbReference>
<dbReference type="Pfam" id="PF25597">
    <property type="entry name" value="SH3_retrovirus"/>
    <property type="match status" value="1"/>
</dbReference>
<comment type="caution">
    <text evidence="3">The sequence shown here is derived from an EMBL/GenBank/DDBJ whole genome shotgun (WGS) entry which is preliminary data.</text>
</comment>
<keyword evidence="4" id="KW-1185">Reference proteome</keyword>
<evidence type="ECO:0000259" key="2">
    <source>
        <dbReference type="Pfam" id="PF25597"/>
    </source>
</evidence>
<organism evidence="3 4">
    <name type="scientific">Phytophthora megakarya</name>
    <dbReference type="NCBI Taxonomy" id="4795"/>
    <lineage>
        <taxon>Eukaryota</taxon>
        <taxon>Sar</taxon>
        <taxon>Stramenopiles</taxon>
        <taxon>Oomycota</taxon>
        <taxon>Peronosporomycetes</taxon>
        <taxon>Peronosporales</taxon>
        <taxon>Peronosporaceae</taxon>
        <taxon>Phytophthora</taxon>
    </lineage>
</organism>
<evidence type="ECO:0000313" key="4">
    <source>
        <dbReference type="Proteomes" id="UP000198211"/>
    </source>
</evidence>
<sequence length="138" mass="15838">MLQLGEIVVFGSPCMVYRNSVKKHFVEQEQHGMIVGISEESKGYRVYLPKDKVVVNTQHVMNIETLNKEQNENVQKLYLQDEEVEVEERLQDPRLRARAAPRGKERSKRLRTRTPRDSLRCSTHCGGGGRGRPAGEFT</sequence>
<name>A0A225VRM0_9STRA</name>
<feature type="domain" description="Retroviral polymerase SH3-like" evidence="2">
    <location>
        <begin position="13"/>
        <end position="72"/>
    </location>
</feature>
<proteinExistence type="predicted"/>